<dbReference type="Gene3D" id="3.90.1720.10">
    <property type="entry name" value="endopeptidase domain like (from Nostoc punctiforme)"/>
    <property type="match status" value="1"/>
</dbReference>
<dbReference type="GO" id="GO:0070292">
    <property type="term" value="P:N-acylphosphatidylethanolamine metabolic process"/>
    <property type="evidence" value="ECO:0007669"/>
    <property type="project" value="TreeGrafter"/>
</dbReference>
<keyword evidence="4" id="KW-0175">Coiled coil</keyword>
<keyword evidence="5" id="KW-1133">Transmembrane helix</keyword>
<dbReference type="EMBL" id="APPQ01000028">
    <property type="protein sequence ID" value="ENV43721.1"/>
    <property type="molecule type" value="Genomic_DNA"/>
</dbReference>
<evidence type="ECO:0000259" key="6">
    <source>
        <dbReference type="PROSITE" id="PS51934"/>
    </source>
</evidence>
<accession>N8Z438</accession>
<dbReference type="PANTHER" id="PTHR13943">
    <property type="entry name" value="HRAS-LIKE SUPPRESSOR - RELATED"/>
    <property type="match status" value="1"/>
</dbReference>
<dbReference type="InterPro" id="IPR007053">
    <property type="entry name" value="LRAT_dom"/>
</dbReference>
<evidence type="ECO:0000256" key="3">
    <source>
        <dbReference type="ARBA" id="ARBA00023098"/>
    </source>
</evidence>
<protein>
    <recommendedName>
        <fullName evidence="6">LRAT domain-containing protein</fullName>
    </recommendedName>
</protein>
<evidence type="ECO:0000256" key="5">
    <source>
        <dbReference type="SAM" id="Phobius"/>
    </source>
</evidence>
<keyword evidence="5" id="KW-0812">Transmembrane</keyword>
<dbReference type="Pfam" id="PF04970">
    <property type="entry name" value="LRAT"/>
    <property type="match status" value="1"/>
</dbReference>
<evidence type="ECO:0000256" key="4">
    <source>
        <dbReference type="SAM" id="Coils"/>
    </source>
</evidence>
<sequence>MQQTQRFPLGAHLMVKHFGYTHHGIYAGRGRVIHYSGFAHLFKKHPIEITSIDKFSHGKPIQVQEYAHTKYKGRKVVRRMRSRMHENNYHLIINNCEHLCTWAITGVESSPQVIRMMNRLTTNGYISSMMSFMNSMFLTLTTTCFALALYIKKKLRDKAKRRLQQYRELQEQFQEHTQQPEKTLIKSPK</sequence>
<dbReference type="GO" id="GO:0008970">
    <property type="term" value="F:phospholipase A1 activity"/>
    <property type="evidence" value="ECO:0007669"/>
    <property type="project" value="TreeGrafter"/>
</dbReference>
<evidence type="ECO:0000256" key="1">
    <source>
        <dbReference type="ARBA" id="ARBA00022679"/>
    </source>
</evidence>
<comment type="caution">
    <text evidence="7">The sequence shown here is derived from an EMBL/GenBank/DDBJ whole genome shotgun (WGS) entry which is preliminary data.</text>
</comment>
<dbReference type="Proteomes" id="UP000018440">
    <property type="component" value="Unassembled WGS sequence"/>
</dbReference>
<reference evidence="7 8" key="1">
    <citation type="submission" date="2013-02" db="EMBL/GenBank/DDBJ databases">
        <title>The Genome Sequence of Acinetobacter schindleri CIP 107287.</title>
        <authorList>
            <consortium name="The Broad Institute Genome Sequencing Platform"/>
            <consortium name="The Broad Institute Genome Sequencing Center for Infectious Disease"/>
            <person name="Cerqueira G."/>
            <person name="Feldgarden M."/>
            <person name="Courvalin P."/>
            <person name="Perichon B."/>
            <person name="Grillot-Courvalin C."/>
            <person name="Clermont D."/>
            <person name="Rocha E."/>
            <person name="Yoon E.-J."/>
            <person name="Nemec A."/>
            <person name="Walker B."/>
            <person name="Young S.K."/>
            <person name="Zeng Q."/>
            <person name="Gargeya S."/>
            <person name="Fitzgerald M."/>
            <person name="Haas B."/>
            <person name="Abouelleil A."/>
            <person name="Alvarado L."/>
            <person name="Arachchi H.M."/>
            <person name="Berlin A.M."/>
            <person name="Chapman S.B."/>
            <person name="Dewar J."/>
            <person name="Goldberg J."/>
            <person name="Griggs A."/>
            <person name="Gujja S."/>
            <person name="Hansen M."/>
            <person name="Howarth C."/>
            <person name="Imamovic A."/>
            <person name="Larimer J."/>
            <person name="McCowan C."/>
            <person name="Murphy C."/>
            <person name="Neiman D."/>
            <person name="Pearson M."/>
            <person name="Priest M."/>
            <person name="Roberts A."/>
            <person name="Saif S."/>
            <person name="Shea T."/>
            <person name="Sisk P."/>
            <person name="Sykes S."/>
            <person name="Wortman J."/>
            <person name="Nusbaum C."/>
            <person name="Birren B."/>
        </authorList>
    </citation>
    <scope>NUCLEOTIDE SEQUENCE [LARGE SCALE GENOMIC DNA]</scope>
    <source>
        <strain evidence="7 8">CIP 107287</strain>
    </source>
</reference>
<dbReference type="GO" id="GO:0005737">
    <property type="term" value="C:cytoplasm"/>
    <property type="evidence" value="ECO:0007669"/>
    <property type="project" value="TreeGrafter"/>
</dbReference>
<keyword evidence="5" id="KW-0472">Membrane</keyword>
<keyword evidence="2" id="KW-0378">Hydrolase</keyword>
<evidence type="ECO:0000256" key="2">
    <source>
        <dbReference type="ARBA" id="ARBA00022801"/>
    </source>
</evidence>
<feature type="domain" description="LRAT" evidence="6">
    <location>
        <begin position="12"/>
        <end position="112"/>
    </location>
</feature>
<dbReference type="HOGENOM" id="CLU_1522017_0_0_6"/>
<gene>
    <name evidence="7" type="ORF">F955_02415</name>
</gene>
<keyword evidence="1" id="KW-0808">Transferase</keyword>
<dbReference type="PROSITE" id="PS51934">
    <property type="entry name" value="LRAT"/>
    <property type="match status" value="1"/>
</dbReference>
<dbReference type="PANTHER" id="PTHR13943:SF77">
    <property type="entry name" value="LRAT DOMAIN-CONTAINING PROTEIN"/>
    <property type="match status" value="1"/>
</dbReference>
<dbReference type="AlphaFoldDB" id="N8Z438"/>
<name>N8Z438_9GAMM</name>
<dbReference type="RefSeq" id="WP_004894465.1">
    <property type="nucleotide sequence ID" value="NZ_KB849576.1"/>
</dbReference>
<dbReference type="PATRIC" id="fig|1217988.3.peg.2323"/>
<proteinExistence type="predicted"/>
<organism evidence="7 8">
    <name type="scientific">Acinetobacter schindleri CIP 107287</name>
    <dbReference type="NCBI Taxonomy" id="1217988"/>
    <lineage>
        <taxon>Bacteria</taxon>
        <taxon>Pseudomonadati</taxon>
        <taxon>Pseudomonadota</taxon>
        <taxon>Gammaproteobacteria</taxon>
        <taxon>Moraxellales</taxon>
        <taxon>Moraxellaceae</taxon>
        <taxon>Acinetobacter</taxon>
    </lineage>
</organism>
<feature type="transmembrane region" description="Helical" evidence="5">
    <location>
        <begin position="125"/>
        <end position="151"/>
    </location>
</feature>
<keyword evidence="3" id="KW-0443">Lipid metabolism</keyword>
<feature type="coiled-coil region" evidence="4">
    <location>
        <begin position="152"/>
        <end position="179"/>
    </location>
</feature>
<dbReference type="GO" id="GO:0016410">
    <property type="term" value="F:N-acyltransferase activity"/>
    <property type="evidence" value="ECO:0007669"/>
    <property type="project" value="TreeGrafter"/>
</dbReference>
<dbReference type="GO" id="GO:0004623">
    <property type="term" value="F:phospholipase A2 activity"/>
    <property type="evidence" value="ECO:0007669"/>
    <property type="project" value="TreeGrafter"/>
</dbReference>
<dbReference type="InterPro" id="IPR051496">
    <property type="entry name" value="H-rev107_PLA/AT"/>
</dbReference>
<evidence type="ECO:0000313" key="8">
    <source>
        <dbReference type="Proteomes" id="UP000018440"/>
    </source>
</evidence>
<evidence type="ECO:0000313" key="7">
    <source>
        <dbReference type="EMBL" id="ENV43721.1"/>
    </source>
</evidence>